<name>A0A4Y7TB59_COPMI</name>
<protein>
    <submittedName>
        <fullName evidence="1">Uncharacterized protein</fullName>
    </submittedName>
</protein>
<keyword evidence="2" id="KW-1185">Reference proteome</keyword>
<gene>
    <name evidence="1" type="ORF">FA13DRAFT_1791965</name>
</gene>
<dbReference type="OrthoDB" id="3112162at2759"/>
<comment type="caution">
    <text evidence="1">The sequence shown here is derived from an EMBL/GenBank/DDBJ whole genome shotgun (WGS) entry which is preliminary data.</text>
</comment>
<accession>A0A4Y7TB59</accession>
<sequence length="166" mass="18322">MQPSLPHPPSVQHPPAYEEVVTSQTNNNTSPKTWHDIEVMFYRCGISSAPAHPNVVASAPQNWLDGRVIASAIILASNRPEVERELGGLVDEFDEAWLEIQRAAYLFYSNSAALRRCGHRLYALQQQYYTAGRYDMAVAIDPILEAVDARMPDLPTTPALTATASA</sequence>
<dbReference type="EMBL" id="QPFP01000021">
    <property type="protein sequence ID" value="TEB30809.1"/>
    <property type="molecule type" value="Genomic_DNA"/>
</dbReference>
<evidence type="ECO:0000313" key="2">
    <source>
        <dbReference type="Proteomes" id="UP000298030"/>
    </source>
</evidence>
<organism evidence="1 2">
    <name type="scientific">Coprinellus micaceus</name>
    <name type="common">Glistening ink-cap mushroom</name>
    <name type="synonym">Coprinus micaceus</name>
    <dbReference type="NCBI Taxonomy" id="71717"/>
    <lineage>
        <taxon>Eukaryota</taxon>
        <taxon>Fungi</taxon>
        <taxon>Dikarya</taxon>
        <taxon>Basidiomycota</taxon>
        <taxon>Agaricomycotina</taxon>
        <taxon>Agaricomycetes</taxon>
        <taxon>Agaricomycetidae</taxon>
        <taxon>Agaricales</taxon>
        <taxon>Agaricineae</taxon>
        <taxon>Psathyrellaceae</taxon>
        <taxon>Coprinellus</taxon>
    </lineage>
</organism>
<reference evidence="1 2" key="1">
    <citation type="journal article" date="2019" name="Nat. Ecol. Evol.">
        <title>Megaphylogeny resolves global patterns of mushroom evolution.</title>
        <authorList>
            <person name="Varga T."/>
            <person name="Krizsan K."/>
            <person name="Foldi C."/>
            <person name="Dima B."/>
            <person name="Sanchez-Garcia M."/>
            <person name="Sanchez-Ramirez S."/>
            <person name="Szollosi G.J."/>
            <person name="Szarkandi J.G."/>
            <person name="Papp V."/>
            <person name="Albert L."/>
            <person name="Andreopoulos W."/>
            <person name="Angelini C."/>
            <person name="Antonin V."/>
            <person name="Barry K.W."/>
            <person name="Bougher N.L."/>
            <person name="Buchanan P."/>
            <person name="Buyck B."/>
            <person name="Bense V."/>
            <person name="Catcheside P."/>
            <person name="Chovatia M."/>
            <person name="Cooper J."/>
            <person name="Damon W."/>
            <person name="Desjardin D."/>
            <person name="Finy P."/>
            <person name="Geml J."/>
            <person name="Haridas S."/>
            <person name="Hughes K."/>
            <person name="Justo A."/>
            <person name="Karasinski D."/>
            <person name="Kautmanova I."/>
            <person name="Kiss B."/>
            <person name="Kocsube S."/>
            <person name="Kotiranta H."/>
            <person name="LaButti K.M."/>
            <person name="Lechner B.E."/>
            <person name="Liimatainen K."/>
            <person name="Lipzen A."/>
            <person name="Lukacs Z."/>
            <person name="Mihaltcheva S."/>
            <person name="Morgado L.N."/>
            <person name="Niskanen T."/>
            <person name="Noordeloos M.E."/>
            <person name="Ohm R.A."/>
            <person name="Ortiz-Santana B."/>
            <person name="Ovrebo C."/>
            <person name="Racz N."/>
            <person name="Riley R."/>
            <person name="Savchenko A."/>
            <person name="Shiryaev A."/>
            <person name="Soop K."/>
            <person name="Spirin V."/>
            <person name="Szebenyi C."/>
            <person name="Tomsovsky M."/>
            <person name="Tulloss R.E."/>
            <person name="Uehling J."/>
            <person name="Grigoriev I.V."/>
            <person name="Vagvolgyi C."/>
            <person name="Papp T."/>
            <person name="Martin F.M."/>
            <person name="Miettinen O."/>
            <person name="Hibbett D.S."/>
            <person name="Nagy L.G."/>
        </authorList>
    </citation>
    <scope>NUCLEOTIDE SEQUENCE [LARGE SCALE GENOMIC DNA]</scope>
    <source>
        <strain evidence="1 2">FP101781</strain>
    </source>
</reference>
<evidence type="ECO:0000313" key="1">
    <source>
        <dbReference type="EMBL" id="TEB30809.1"/>
    </source>
</evidence>
<dbReference type="AlphaFoldDB" id="A0A4Y7TB59"/>
<dbReference type="Proteomes" id="UP000298030">
    <property type="component" value="Unassembled WGS sequence"/>
</dbReference>
<proteinExistence type="predicted"/>